<dbReference type="InterPro" id="IPR019129">
    <property type="entry name" value="Folate-sensitive_fs_Fra10Ac1"/>
</dbReference>
<dbReference type="PANTHER" id="PTHR11567:SF25">
    <property type="entry name" value="PROTEIN FRA10AC1"/>
    <property type="match status" value="1"/>
</dbReference>
<feature type="compositionally biased region" description="Basic and acidic residues" evidence="1">
    <location>
        <begin position="199"/>
        <end position="229"/>
    </location>
</feature>
<organism evidence="2 3">
    <name type="scientific">Solanum commersonii</name>
    <name type="common">Commerson's wild potato</name>
    <name type="synonym">Commerson's nightshade</name>
    <dbReference type="NCBI Taxonomy" id="4109"/>
    <lineage>
        <taxon>Eukaryota</taxon>
        <taxon>Viridiplantae</taxon>
        <taxon>Streptophyta</taxon>
        <taxon>Embryophyta</taxon>
        <taxon>Tracheophyta</taxon>
        <taxon>Spermatophyta</taxon>
        <taxon>Magnoliopsida</taxon>
        <taxon>eudicotyledons</taxon>
        <taxon>Gunneridae</taxon>
        <taxon>Pentapetalae</taxon>
        <taxon>asterids</taxon>
        <taxon>lamiids</taxon>
        <taxon>Solanales</taxon>
        <taxon>Solanaceae</taxon>
        <taxon>Solanoideae</taxon>
        <taxon>Solaneae</taxon>
        <taxon>Solanum</taxon>
    </lineage>
</organism>
<feature type="compositionally biased region" description="Basic and acidic residues" evidence="1">
    <location>
        <begin position="236"/>
        <end position="252"/>
    </location>
</feature>
<gene>
    <name evidence="2" type="ORF">H5410_023967</name>
</gene>
<feature type="compositionally biased region" description="Polar residues" evidence="1">
    <location>
        <begin position="255"/>
        <end position="266"/>
    </location>
</feature>
<evidence type="ECO:0000256" key="1">
    <source>
        <dbReference type="SAM" id="MobiDB-lite"/>
    </source>
</evidence>
<dbReference type="AlphaFoldDB" id="A0A9J5ZKM6"/>
<feature type="region of interest" description="Disordered" evidence="1">
    <location>
        <begin position="180"/>
        <end position="281"/>
    </location>
</feature>
<dbReference type="GO" id="GO:0016791">
    <property type="term" value="F:phosphatase activity"/>
    <property type="evidence" value="ECO:0007669"/>
    <property type="project" value="TreeGrafter"/>
</dbReference>
<comment type="caution">
    <text evidence="2">The sequence shown here is derived from an EMBL/GenBank/DDBJ whole genome shotgun (WGS) entry which is preliminary data.</text>
</comment>
<accession>A0A9J5ZKM6</accession>
<evidence type="ECO:0000313" key="3">
    <source>
        <dbReference type="Proteomes" id="UP000824120"/>
    </source>
</evidence>
<protein>
    <recommendedName>
        <fullName evidence="4">Protein FRA10AC1</fullName>
    </recommendedName>
</protein>
<evidence type="ECO:0000313" key="2">
    <source>
        <dbReference type="EMBL" id="KAG5612686.1"/>
    </source>
</evidence>
<evidence type="ECO:0008006" key="4">
    <source>
        <dbReference type="Google" id="ProtNLM"/>
    </source>
</evidence>
<reference evidence="2 3" key="1">
    <citation type="submission" date="2020-09" db="EMBL/GenBank/DDBJ databases">
        <title>De no assembly of potato wild relative species, Solanum commersonii.</title>
        <authorList>
            <person name="Cho K."/>
        </authorList>
    </citation>
    <scope>NUCLEOTIDE SEQUENCE [LARGE SCALE GENOMIC DNA]</scope>
    <source>
        <strain evidence="2">LZ3.2</strain>
        <tissue evidence="2">Leaf</tissue>
    </source>
</reference>
<proteinExistence type="predicted"/>
<dbReference type="EMBL" id="JACXVP010000004">
    <property type="protein sequence ID" value="KAG5612686.1"/>
    <property type="molecule type" value="Genomic_DNA"/>
</dbReference>
<feature type="compositionally biased region" description="Basic and acidic residues" evidence="1">
    <location>
        <begin position="180"/>
        <end position="190"/>
    </location>
</feature>
<dbReference type="InterPro" id="IPR050645">
    <property type="entry name" value="Histidine_acid_phosphatase"/>
</dbReference>
<dbReference type="PANTHER" id="PTHR11567">
    <property type="entry name" value="ACID PHOSPHATASE-RELATED"/>
    <property type="match status" value="1"/>
</dbReference>
<name>A0A9J5ZKM6_SOLCO</name>
<dbReference type="Pfam" id="PF09725">
    <property type="entry name" value="Fra10Ac1"/>
    <property type="match status" value="1"/>
</dbReference>
<dbReference type="Proteomes" id="UP000824120">
    <property type="component" value="Chromosome 4"/>
</dbReference>
<feature type="compositionally biased region" description="Acidic residues" evidence="1">
    <location>
        <begin position="267"/>
        <end position="281"/>
    </location>
</feature>
<dbReference type="OrthoDB" id="197967at2759"/>
<sequence>MASFGSLKQAIFDRQTRKQQYQDHIRGLNAYDRHKKFLNDYVGFYGRERSTQEKLPVRTDQDTLKEGYRFIRTEEDDMNPSWEQRLVKRYYDKLFKEYCIADMTHYKSGKIGLRWRTEKEVTSGKGHFVCGNKHCNERDGLASYEVNFSYVEAEENKQALVKLVACERCAEKLLYKKRKEKDQSREDLNDKHRRKRGRSVSDDEHKDDNYERRKMRRSVSDDENKDDNYKRRKHERSVSDDDTKDDNYERRKGSSRGSKAPTSSDNPDNENMDEYLEGMFP</sequence>
<keyword evidence="3" id="KW-1185">Reference proteome</keyword>